<reference evidence="2" key="1">
    <citation type="submission" date="2018-07" db="EMBL/GenBank/DDBJ databases">
        <authorList>
            <consortium name="Genoscope - CEA"/>
            <person name="William W."/>
        </authorList>
    </citation>
    <scope>NUCLEOTIDE SEQUENCE</scope>
    <source>
        <strain evidence="2">IK1</strain>
    </source>
</reference>
<dbReference type="CDD" id="cd00093">
    <property type="entry name" value="HTH_XRE"/>
    <property type="match status" value="1"/>
</dbReference>
<name>A0A653AF33_UNCDX</name>
<dbReference type="PANTHER" id="PTHR40275:SF1">
    <property type="entry name" value="SSL7038 PROTEIN"/>
    <property type="match status" value="1"/>
</dbReference>
<dbReference type="PANTHER" id="PTHR40275">
    <property type="entry name" value="SSL7038 PROTEIN"/>
    <property type="match status" value="1"/>
</dbReference>
<dbReference type="AlphaFoldDB" id="A0A653AF33"/>
<protein>
    <recommendedName>
        <fullName evidence="1">HTH cro/C1-type domain-containing protein</fullName>
    </recommendedName>
</protein>
<dbReference type="EMBL" id="UPXX01000031">
    <property type="protein sequence ID" value="VBB46550.1"/>
    <property type="molecule type" value="Genomic_DNA"/>
</dbReference>
<accession>A0A653AF33</accession>
<organism evidence="2">
    <name type="scientific">Uncultured Desulfatiglans sp</name>
    <dbReference type="NCBI Taxonomy" id="1748965"/>
    <lineage>
        <taxon>Bacteria</taxon>
        <taxon>Pseudomonadati</taxon>
        <taxon>Thermodesulfobacteriota</taxon>
        <taxon>Desulfobacteria</taxon>
        <taxon>Desulfatiglandales</taxon>
        <taxon>Desulfatiglandaceae</taxon>
        <taxon>Desulfatiglans</taxon>
        <taxon>environmental samples</taxon>
    </lineage>
</organism>
<dbReference type="GO" id="GO:0003677">
    <property type="term" value="F:DNA binding"/>
    <property type="evidence" value="ECO:0007669"/>
    <property type="project" value="InterPro"/>
</dbReference>
<dbReference type="PROSITE" id="PS50943">
    <property type="entry name" value="HTH_CROC1"/>
    <property type="match status" value="1"/>
</dbReference>
<dbReference type="Gene3D" id="1.10.260.40">
    <property type="entry name" value="lambda repressor-like DNA-binding domains"/>
    <property type="match status" value="1"/>
</dbReference>
<dbReference type="InterPro" id="IPR014057">
    <property type="entry name" value="HI1420"/>
</dbReference>
<gene>
    <name evidence="2" type="ORF">TRIP_B40344</name>
</gene>
<evidence type="ECO:0000259" key="1">
    <source>
        <dbReference type="PROSITE" id="PS50943"/>
    </source>
</evidence>
<sequence>MPKTKTTRYDVAEHLRTPEETAAYLEACFEEANGDAAFIAKALGDVARAKGMSQVAKDAGLSRESLYKALSGERTPTFDTILKVIGALGLRIHAEPVAEDSKAERLHQPQAD</sequence>
<dbReference type="Pfam" id="PF21716">
    <property type="entry name" value="dnstrm_HI1420"/>
    <property type="match status" value="1"/>
</dbReference>
<feature type="domain" description="HTH cro/C1-type" evidence="1">
    <location>
        <begin position="52"/>
        <end position="95"/>
    </location>
</feature>
<dbReference type="SUPFAM" id="SSF47413">
    <property type="entry name" value="lambda repressor-like DNA-binding domains"/>
    <property type="match status" value="1"/>
</dbReference>
<dbReference type="InterPro" id="IPR010982">
    <property type="entry name" value="Lambda_DNA-bd_dom_sf"/>
</dbReference>
<evidence type="ECO:0000313" key="2">
    <source>
        <dbReference type="EMBL" id="VBB46550.1"/>
    </source>
</evidence>
<dbReference type="NCBIfam" id="TIGR02684">
    <property type="entry name" value="dnstrm_HI1420"/>
    <property type="match status" value="1"/>
</dbReference>
<proteinExistence type="predicted"/>
<dbReference type="InterPro" id="IPR001387">
    <property type="entry name" value="Cro/C1-type_HTH"/>
</dbReference>